<dbReference type="EMBL" id="ML977143">
    <property type="protein sequence ID" value="KAF1990019.1"/>
    <property type="molecule type" value="Genomic_DNA"/>
</dbReference>
<gene>
    <name evidence="1" type="ORF">K402DRAFT_246375</name>
</gene>
<dbReference type="Proteomes" id="UP000800041">
    <property type="component" value="Unassembled WGS sequence"/>
</dbReference>
<evidence type="ECO:0000313" key="1">
    <source>
        <dbReference type="EMBL" id="KAF1990019.1"/>
    </source>
</evidence>
<proteinExistence type="predicted"/>
<organism evidence="1 2">
    <name type="scientific">Aulographum hederae CBS 113979</name>
    <dbReference type="NCBI Taxonomy" id="1176131"/>
    <lineage>
        <taxon>Eukaryota</taxon>
        <taxon>Fungi</taxon>
        <taxon>Dikarya</taxon>
        <taxon>Ascomycota</taxon>
        <taxon>Pezizomycotina</taxon>
        <taxon>Dothideomycetes</taxon>
        <taxon>Pleosporomycetidae</taxon>
        <taxon>Aulographales</taxon>
        <taxon>Aulographaceae</taxon>
    </lineage>
</organism>
<reference evidence="1" key="1">
    <citation type="journal article" date="2020" name="Stud. Mycol.">
        <title>101 Dothideomycetes genomes: a test case for predicting lifestyles and emergence of pathogens.</title>
        <authorList>
            <person name="Haridas S."/>
            <person name="Albert R."/>
            <person name="Binder M."/>
            <person name="Bloem J."/>
            <person name="Labutti K."/>
            <person name="Salamov A."/>
            <person name="Andreopoulos B."/>
            <person name="Baker S."/>
            <person name="Barry K."/>
            <person name="Bills G."/>
            <person name="Bluhm B."/>
            <person name="Cannon C."/>
            <person name="Castanera R."/>
            <person name="Culley D."/>
            <person name="Daum C."/>
            <person name="Ezra D."/>
            <person name="Gonzalez J."/>
            <person name="Henrissat B."/>
            <person name="Kuo A."/>
            <person name="Liang C."/>
            <person name="Lipzen A."/>
            <person name="Lutzoni F."/>
            <person name="Magnuson J."/>
            <person name="Mondo S."/>
            <person name="Nolan M."/>
            <person name="Ohm R."/>
            <person name="Pangilinan J."/>
            <person name="Park H.-J."/>
            <person name="Ramirez L."/>
            <person name="Alfaro M."/>
            <person name="Sun H."/>
            <person name="Tritt A."/>
            <person name="Yoshinaga Y."/>
            <person name="Zwiers L.-H."/>
            <person name="Turgeon B."/>
            <person name="Goodwin S."/>
            <person name="Spatafora J."/>
            <person name="Crous P."/>
            <person name="Grigoriev I."/>
        </authorList>
    </citation>
    <scope>NUCLEOTIDE SEQUENCE</scope>
    <source>
        <strain evidence="1">CBS 113979</strain>
    </source>
</reference>
<keyword evidence="2" id="KW-1185">Reference proteome</keyword>
<sequence length="200" mass="22438">MVAGLCQQASKRRDGMQLKNVPTSLETRHRVFLLMRIVRHLPNLVFVAFRNSEPIVLNLAALDLPRFLSRCWICDTRFATHVFIIHTVFDLRTLLRCNDRDRFRAITLSHGYVRPLTVRLEHHDTLNQGWLAIRVVALGLADEVGGDGCREPGAEIAEEDAGGAVGASEMDLVLEEAHGEDSLVGWIEKLLCWLLGSLGF</sequence>
<protein>
    <submittedName>
        <fullName evidence="1">Uncharacterized protein</fullName>
    </submittedName>
</protein>
<evidence type="ECO:0000313" key="2">
    <source>
        <dbReference type="Proteomes" id="UP000800041"/>
    </source>
</evidence>
<accession>A0A6G1HAH2</accession>
<name>A0A6G1HAH2_9PEZI</name>
<dbReference type="AlphaFoldDB" id="A0A6G1HAH2"/>